<feature type="transmembrane region" description="Helical" evidence="9">
    <location>
        <begin position="108"/>
        <end position="127"/>
    </location>
</feature>
<evidence type="ECO:0000313" key="12">
    <source>
        <dbReference type="Proteomes" id="UP001274830"/>
    </source>
</evidence>
<evidence type="ECO:0000259" key="10">
    <source>
        <dbReference type="PROSITE" id="PS50850"/>
    </source>
</evidence>
<feature type="transmembrane region" description="Helical" evidence="9">
    <location>
        <begin position="68"/>
        <end position="88"/>
    </location>
</feature>
<feature type="transmembrane region" description="Helical" evidence="9">
    <location>
        <begin position="301"/>
        <end position="327"/>
    </location>
</feature>
<keyword evidence="12" id="KW-1185">Reference proteome</keyword>
<proteinExistence type="inferred from homology"/>
<keyword evidence="6 9" id="KW-0472">Membrane</keyword>
<feature type="transmembrane region" description="Helical" evidence="9">
    <location>
        <begin position="378"/>
        <end position="399"/>
    </location>
</feature>
<dbReference type="GO" id="GO:0005886">
    <property type="term" value="C:plasma membrane"/>
    <property type="evidence" value="ECO:0007669"/>
    <property type="project" value="UniProtKB-SubCell"/>
</dbReference>
<feature type="compositionally biased region" description="Basic and acidic residues" evidence="8">
    <location>
        <begin position="597"/>
        <end position="613"/>
    </location>
</feature>
<comment type="similarity">
    <text evidence="7">Belongs to the major facilitator superfamily. DHA1 family. Polyamines/proton antiporter (TC 2.A.1.2.16) subfamily.</text>
</comment>
<keyword evidence="4 9" id="KW-0812">Transmembrane</keyword>
<evidence type="ECO:0000256" key="3">
    <source>
        <dbReference type="ARBA" id="ARBA00022475"/>
    </source>
</evidence>
<comment type="caution">
    <text evidence="11">The sequence shown here is derived from an EMBL/GenBank/DDBJ whole genome shotgun (WGS) entry which is preliminary data.</text>
</comment>
<sequence length="634" mass="69946">MSHGEKDLESGKATQIPHLKQVFDQAGITPEVVNHHYHGSGTEDDPYVVTWIDNDPRNPMRYGAVKKWSLTMLVAFATLAVAFVSSAFSGGSKEVIEEFQCSQEVFTLGLSLFVVGFAVGPLLWAPLSELFGRQVLYVITYGALTAFNAGAAGSKNIWTLIIMRFFAGAFGSSPLTNAGGVIADIFPAKERGLAMSLFAAAPFLGPVIGPIVGGFVGETIGWRWLEGIMAIFTGALWILGSFLIPETYPPVIQRQRAKKLSKMTGKVYRSQGDVDQGPTTFGHVFKTSLSRPWILLFKEPIVLLLSIYMAIIYGTLYMLFGAFPIVYQENRGWSAGIGGLAFLGLAVGMVIAVAYCIWDNKTYVKVADANDGFAPPEARLPICMIGGIAIPIALFWFAWTNYPSIHYMVSIAAGVPFGFGMILVFLGIMNYLIDSYTIFAASVLAANAVLRSVFGAMYNGLGIHWASSVPAFLALVCVPFPFLFYKYGPQIRKKCKYAAEAEAFMRKMQQQMQDSEEHDEGTSDADTAVASPHEEDKAEKEKEGQEEREDEEQEAIDYSYEPERMAQTGSTFETIKTKQRRPSGPAHTRSYDYSPFDLDRINTRESFRNERGSLSRTSSRRSTRSRAESQAGRR</sequence>
<dbReference type="InterPro" id="IPR011701">
    <property type="entry name" value="MFS"/>
</dbReference>
<gene>
    <name evidence="11" type="primary">MFS2_2</name>
    <name evidence="11" type="ORF">LTR78_007528</name>
</gene>
<evidence type="ECO:0000256" key="1">
    <source>
        <dbReference type="ARBA" id="ARBA00004651"/>
    </source>
</evidence>
<feature type="region of interest" description="Disordered" evidence="8">
    <location>
        <begin position="508"/>
        <end position="634"/>
    </location>
</feature>
<dbReference type="InterPro" id="IPR036259">
    <property type="entry name" value="MFS_trans_sf"/>
</dbReference>
<evidence type="ECO:0000313" key="11">
    <source>
        <dbReference type="EMBL" id="KAK3672478.1"/>
    </source>
</evidence>
<dbReference type="FunFam" id="1.20.1250.20:FF:000266">
    <property type="entry name" value="MFS multidrug transporter, putative"/>
    <property type="match status" value="1"/>
</dbReference>
<dbReference type="EMBL" id="JAUTXT010000032">
    <property type="protein sequence ID" value="KAK3672478.1"/>
    <property type="molecule type" value="Genomic_DNA"/>
</dbReference>
<organism evidence="11 12">
    <name type="scientific">Recurvomyces mirabilis</name>
    <dbReference type="NCBI Taxonomy" id="574656"/>
    <lineage>
        <taxon>Eukaryota</taxon>
        <taxon>Fungi</taxon>
        <taxon>Dikarya</taxon>
        <taxon>Ascomycota</taxon>
        <taxon>Pezizomycotina</taxon>
        <taxon>Dothideomycetes</taxon>
        <taxon>Dothideomycetidae</taxon>
        <taxon>Mycosphaerellales</taxon>
        <taxon>Teratosphaeriaceae</taxon>
        <taxon>Recurvomyces</taxon>
    </lineage>
</organism>
<dbReference type="AlphaFoldDB" id="A0AAE0TUM5"/>
<feature type="transmembrane region" description="Helical" evidence="9">
    <location>
        <begin position="195"/>
        <end position="216"/>
    </location>
</feature>
<comment type="subcellular location">
    <subcellularLocation>
        <location evidence="1">Cell membrane</location>
        <topology evidence="1">Multi-pass membrane protein</topology>
    </subcellularLocation>
</comment>
<feature type="transmembrane region" description="Helical" evidence="9">
    <location>
        <begin position="333"/>
        <end position="358"/>
    </location>
</feature>
<feature type="compositionally biased region" description="Basic and acidic residues" evidence="8">
    <location>
        <begin position="532"/>
        <end position="545"/>
    </location>
</feature>
<feature type="domain" description="Major facilitator superfamily (MFS) profile" evidence="10">
    <location>
        <begin position="70"/>
        <end position="492"/>
    </location>
</feature>
<evidence type="ECO:0000256" key="7">
    <source>
        <dbReference type="ARBA" id="ARBA00038459"/>
    </source>
</evidence>
<feature type="compositionally biased region" description="Acidic residues" evidence="8">
    <location>
        <begin position="514"/>
        <end position="523"/>
    </location>
</feature>
<feature type="transmembrane region" description="Helical" evidence="9">
    <location>
        <begin position="405"/>
        <end position="429"/>
    </location>
</feature>
<evidence type="ECO:0000256" key="2">
    <source>
        <dbReference type="ARBA" id="ARBA00022448"/>
    </source>
</evidence>
<dbReference type="Gene3D" id="1.20.1250.20">
    <property type="entry name" value="MFS general substrate transporter like domains"/>
    <property type="match status" value="1"/>
</dbReference>
<dbReference type="CDD" id="cd17323">
    <property type="entry name" value="MFS_Tpo1_MDR_like"/>
    <property type="match status" value="1"/>
</dbReference>
<keyword evidence="3" id="KW-1003">Cell membrane</keyword>
<feature type="compositionally biased region" description="Acidic residues" evidence="8">
    <location>
        <begin position="546"/>
        <end position="555"/>
    </location>
</feature>
<evidence type="ECO:0000256" key="4">
    <source>
        <dbReference type="ARBA" id="ARBA00022692"/>
    </source>
</evidence>
<evidence type="ECO:0000256" key="8">
    <source>
        <dbReference type="SAM" id="MobiDB-lite"/>
    </source>
</evidence>
<dbReference type="PANTHER" id="PTHR23502">
    <property type="entry name" value="MAJOR FACILITATOR SUPERFAMILY"/>
    <property type="match status" value="1"/>
</dbReference>
<dbReference type="PANTHER" id="PTHR23502:SF186">
    <property type="entry name" value="MAJOR FACILITATOR SUPERFAMILY (MFS) PROFILE DOMAIN-CONTAINING PROTEIN"/>
    <property type="match status" value="1"/>
</dbReference>
<keyword evidence="5 9" id="KW-1133">Transmembrane helix</keyword>
<reference evidence="11" key="1">
    <citation type="submission" date="2023-07" db="EMBL/GenBank/DDBJ databases">
        <title>Black Yeasts Isolated from many extreme environments.</title>
        <authorList>
            <person name="Coleine C."/>
            <person name="Stajich J.E."/>
            <person name="Selbmann L."/>
        </authorList>
    </citation>
    <scope>NUCLEOTIDE SEQUENCE</scope>
    <source>
        <strain evidence="11">CCFEE 5485</strain>
    </source>
</reference>
<protein>
    <submittedName>
        <fullName evidence="11">MFS siderochrome iron transporter 1</fullName>
    </submittedName>
</protein>
<keyword evidence="2" id="KW-0813">Transport</keyword>
<name>A0AAE0TUM5_9PEZI</name>
<dbReference type="Pfam" id="PF07690">
    <property type="entry name" value="MFS_1"/>
    <property type="match status" value="1"/>
</dbReference>
<evidence type="ECO:0000256" key="6">
    <source>
        <dbReference type="ARBA" id="ARBA00023136"/>
    </source>
</evidence>
<feature type="transmembrane region" description="Helical" evidence="9">
    <location>
        <begin position="157"/>
        <end position="183"/>
    </location>
</feature>
<feature type="transmembrane region" description="Helical" evidence="9">
    <location>
        <begin position="463"/>
        <end position="484"/>
    </location>
</feature>
<evidence type="ECO:0000256" key="5">
    <source>
        <dbReference type="ARBA" id="ARBA00022989"/>
    </source>
</evidence>
<dbReference type="SUPFAM" id="SSF103473">
    <property type="entry name" value="MFS general substrate transporter"/>
    <property type="match status" value="1"/>
</dbReference>
<dbReference type="PROSITE" id="PS50850">
    <property type="entry name" value="MFS"/>
    <property type="match status" value="1"/>
</dbReference>
<feature type="transmembrane region" description="Helical" evidence="9">
    <location>
        <begin position="228"/>
        <end position="248"/>
    </location>
</feature>
<evidence type="ECO:0000256" key="9">
    <source>
        <dbReference type="SAM" id="Phobius"/>
    </source>
</evidence>
<feature type="transmembrane region" description="Helical" evidence="9">
    <location>
        <begin position="134"/>
        <end position="151"/>
    </location>
</feature>
<dbReference type="Proteomes" id="UP001274830">
    <property type="component" value="Unassembled WGS sequence"/>
</dbReference>
<dbReference type="GO" id="GO:0022857">
    <property type="term" value="F:transmembrane transporter activity"/>
    <property type="evidence" value="ECO:0007669"/>
    <property type="project" value="InterPro"/>
</dbReference>
<dbReference type="InterPro" id="IPR020846">
    <property type="entry name" value="MFS_dom"/>
</dbReference>
<accession>A0AAE0TUM5</accession>